<feature type="transmembrane region" description="Helical" evidence="9">
    <location>
        <begin position="38"/>
        <end position="59"/>
    </location>
</feature>
<dbReference type="GO" id="GO:0005576">
    <property type="term" value="C:extracellular region"/>
    <property type="evidence" value="ECO:0007669"/>
    <property type="project" value="UniProtKB-SubCell"/>
</dbReference>
<evidence type="ECO:0000256" key="6">
    <source>
        <dbReference type="ARBA" id="ARBA00023228"/>
    </source>
</evidence>
<evidence type="ECO:0000256" key="3">
    <source>
        <dbReference type="ARBA" id="ARBA00009336"/>
    </source>
</evidence>
<evidence type="ECO:0000256" key="8">
    <source>
        <dbReference type="SAM" id="MobiDB-lite"/>
    </source>
</evidence>
<dbReference type="GO" id="GO:0008061">
    <property type="term" value="F:chitin binding"/>
    <property type="evidence" value="ECO:0007669"/>
    <property type="project" value="InterPro"/>
</dbReference>
<evidence type="ECO:0000313" key="12">
    <source>
        <dbReference type="Proteomes" id="UP001163823"/>
    </source>
</evidence>
<keyword evidence="5" id="KW-0732">Signal</keyword>
<feature type="compositionally biased region" description="Basic and acidic residues" evidence="8">
    <location>
        <begin position="14"/>
        <end position="31"/>
    </location>
</feature>
<evidence type="ECO:0000256" key="5">
    <source>
        <dbReference type="ARBA" id="ARBA00022729"/>
    </source>
</evidence>
<proteinExistence type="inferred from homology"/>
<dbReference type="InterPro" id="IPR029070">
    <property type="entry name" value="Chitinase_insertion_sf"/>
</dbReference>
<dbReference type="InterPro" id="IPR001223">
    <property type="entry name" value="Glyco_hydro18_cat"/>
</dbReference>
<dbReference type="FunFam" id="3.20.20.80:FF:000028">
    <property type="entry name" value="Chitinase domain-containing protein 1"/>
    <property type="match status" value="1"/>
</dbReference>
<dbReference type="PROSITE" id="PS51910">
    <property type="entry name" value="GH18_2"/>
    <property type="match status" value="1"/>
</dbReference>
<evidence type="ECO:0000256" key="9">
    <source>
        <dbReference type="SAM" id="Phobius"/>
    </source>
</evidence>
<dbReference type="Pfam" id="PF00704">
    <property type="entry name" value="Glyco_hydro_18"/>
    <property type="match status" value="1"/>
</dbReference>
<evidence type="ECO:0000256" key="4">
    <source>
        <dbReference type="ARBA" id="ARBA00022525"/>
    </source>
</evidence>
<reference evidence="11" key="1">
    <citation type="journal article" date="2023" name="Science">
        <title>Elucidation of the pathway for biosynthesis of saponin adjuvants from the soapbark tree.</title>
        <authorList>
            <person name="Reed J."/>
            <person name="Orme A."/>
            <person name="El-Demerdash A."/>
            <person name="Owen C."/>
            <person name="Martin L.B.B."/>
            <person name="Misra R.C."/>
            <person name="Kikuchi S."/>
            <person name="Rejzek M."/>
            <person name="Martin A.C."/>
            <person name="Harkess A."/>
            <person name="Leebens-Mack J."/>
            <person name="Louveau T."/>
            <person name="Stephenson M.J."/>
            <person name="Osbourn A."/>
        </authorList>
    </citation>
    <scope>NUCLEOTIDE SEQUENCE</scope>
    <source>
        <strain evidence="11">S10</strain>
    </source>
</reference>
<dbReference type="GO" id="GO:0005764">
    <property type="term" value="C:lysosome"/>
    <property type="evidence" value="ECO:0007669"/>
    <property type="project" value="UniProtKB-SubCell"/>
</dbReference>
<evidence type="ECO:0000256" key="2">
    <source>
        <dbReference type="ARBA" id="ARBA00004613"/>
    </source>
</evidence>
<dbReference type="Gene3D" id="3.20.20.80">
    <property type="entry name" value="Glycosidases"/>
    <property type="match status" value="1"/>
</dbReference>
<dbReference type="EMBL" id="JARAOO010000007">
    <property type="protein sequence ID" value="KAJ7962546.1"/>
    <property type="molecule type" value="Genomic_DNA"/>
</dbReference>
<name>A0AAD7PNQ6_QUISA</name>
<gene>
    <name evidence="11" type="ORF">O6P43_017754</name>
</gene>
<sequence length="433" mass="49435">MAKKRDRRVAPSSARRDSRVESSTGQDEHGGSASERKLISIFVLFFIVSPAISMLVYWFKYANPTYNREGHVYQRGFIKADVNYKEILNENSKVSENTSQRHYRYPVLGYITPWNSRGYELAKRFNSKFTHLSPVWYDLKSRQTTLILEGRHNADTGWISDLRRAGDAWVLPRVVLEASTRELLTKKKLRNRAINLIVTECKEMGYDGIVLESWSRWAAYGILNDPSMRNLALQFVKQLGHALHSVSSERNSMHQLQLVYVIGPPHSEKLQEHDFGPQDLESLSEAVDGFSLMTYDFSSPHSPGPNAPLKWIQSTLQLLLGTSGNRARNLARKILLGINFYGNDFTLSRGLGGGAIIGRDYLSLLEKHKPVLQWEKNSAEHVFFYLDDNNIKHAVFFPSLMSISMRLEEARSWGCGISIWEIGQGLDYFLDLL</sequence>
<evidence type="ECO:0000313" key="11">
    <source>
        <dbReference type="EMBL" id="KAJ7962546.1"/>
    </source>
</evidence>
<comment type="caution">
    <text evidence="11">The sequence shown here is derived from an EMBL/GenBank/DDBJ whole genome shotgun (WGS) entry which is preliminary data.</text>
</comment>
<accession>A0AAD7PNQ6</accession>
<keyword evidence="9" id="KW-0472">Membrane</keyword>
<dbReference type="AlphaFoldDB" id="A0AAD7PNQ6"/>
<protein>
    <recommendedName>
        <fullName evidence="7">Chitinase domain-containing protein 1</fullName>
    </recommendedName>
</protein>
<keyword evidence="4" id="KW-0964">Secreted</keyword>
<dbReference type="GO" id="GO:0005975">
    <property type="term" value="P:carbohydrate metabolic process"/>
    <property type="evidence" value="ECO:0007669"/>
    <property type="project" value="InterPro"/>
</dbReference>
<dbReference type="InterPro" id="IPR011583">
    <property type="entry name" value="Chitinase_II/V-like_cat"/>
</dbReference>
<dbReference type="SMART" id="SM00636">
    <property type="entry name" value="Glyco_18"/>
    <property type="match status" value="1"/>
</dbReference>
<keyword evidence="12" id="KW-1185">Reference proteome</keyword>
<dbReference type="KEGG" id="qsa:O6P43_017754"/>
<dbReference type="InterPro" id="IPR017853">
    <property type="entry name" value="GH"/>
</dbReference>
<dbReference type="Gene3D" id="3.10.50.10">
    <property type="match status" value="1"/>
</dbReference>
<organism evidence="11 12">
    <name type="scientific">Quillaja saponaria</name>
    <name type="common">Soap bark tree</name>
    <dbReference type="NCBI Taxonomy" id="32244"/>
    <lineage>
        <taxon>Eukaryota</taxon>
        <taxon>Viridiplantae</taxon>
        <taxon>Streptophyta</taxon>
        <taxon>Embryophyta</taxon>
        <taxon>Tracheophyta</taxon>
        <taxon>Spermatophyta</taxon>
        <taxon>Magnoliopsida</taxon>
        <taxon>eudicotyledons</taxon>
        <taxon>Gunneridae</taxon>
        <taxon>Pentapetalae</taxon>
        <taxon>rosids</taxon>
        <taxon>fabids</taxon>
        <taxon>Fabales</taxon>
        <taxon>Quillajaceae</taxon>
        <taxon>Quillaja</taxon>
    </lineage>
</organism>
<evidence type="ECO:0000256" key="7">
    <source>
        <dbReference type="ARBA" id="ARBA00040976"/>
    </source>
</evidence>
<keyword evidence="9" id="KW-0812">Transmembrane</keyword>
<feature type="region of interest" description="Disordered" evidence="8">
    <location>
        <begin position="1"/>
        <end position="31"/>
    </location>
</feature>
<evidence type="ECO:0000259" key="10">
    <source>
        <dbReference type="PROSITE" id="PS51910"/>
    </source>
</evidence>
<keyword evidence="6" id="KW-0458">Lysosome</keyword>
<feature type="domain" description="GH18" evidence="10">
    <location>
        <begin position="105"/>
        <end position="433"/>
    </location>
</feature>
<evidence type="ECO:0000256" key="1">
    <source>
        <dbReference type="ARBA" id="ARBA00004371"/>
    </source>
</evidence>
<comment type="similarity">
    <text evidence="3">Belongs to the glycosyl hydrolase 18 family.</text>
</comment>
<dbReference type="FunFam" id="3.10.50.10:FF:000002">
    <property type="entry name" value="Chitinase domain-containing protein 1"/>
    <property type="match status" value="1"/>
</dbReference>
<dbReference type="GO" id="GO:0070492">
    <property type="term" value="F:oligosaccharide binding"/>
    <property type="evidence" value="ECO:0007669"/>
    <property type="project" value="TreeGrafter"/>
</dbReference>
<dbReference type="SUPFAM" id="SSF51445">
    <property type="entry name" value="(Trans)glycosidases"/>
    <property type="match status" value="1"/>
</dbReference>
<dbReference type="PANTHER" id="PTHR46066">
    <property type="entry name" value="CHITINASE DOMAIN-CONTAINING PROTEIN 1 FAMILY MEMBER"/>
    <property type="match status" value="1"/>
</dbReference>
<dbReference type="GO" id="GO:0012505">
    <property type="term" value="C:endomembrane system"/>
    <property type="evidence" value="ECO:0007669"/>
    <property type="project" value="TreeGrafter"/>
</dbReference>
<dbReference type="PANTHER" id="PTHR46066:SF2">
    <property type="entry name" value="CHITINASE DOMAIN-CONTAINING PROTEIN 1"/>
    <property type="match status" value="1"/>
</dbReference>
<dbReference type="Proteomes" id="UP001163823">
    <property type="component" value="Chromosome 7"/>
</dbReference>
<dbReference type="CDD" id="cd02876">
    <property type="entry name" value="GH18_SI-CLP"/>
    <property type="match status" value="1"/>
</dbReference>
<comment type="subcellular location">
    <subcellularLocation>
        <location evidence="1">Lysosome</location>
    </subcellularLocation>
    <subcellularLocation>
        <location evidence="2">Secreted</location>
    </subcellularLocation>
</comment>
<keyword evidence="9" id="KW-1133">Transmembrane helix</keyword>